<organism evidence="7 8">
    <name type="scientific">Microvenator marinus</name>
    <dbReference type="NCBI Taxonomy" id="2600177"/>
    <lineage>
        <taxon>Bacteria</taxon>
        <taxon>Deltaproteobacteria</taxon>
        <taxon>Bradymonadales</taxon>
        <taxon>Microvenatoraceae</taxon>
        <taxon>Microvenator</taxon>
    </lineage>
</organism>
<name>A0A5B8XSC7_9DELT</name>
<evidence type="ECO:0000256" key="4">
    <source>
        <dbReference type="ARBA" id="ARBA00022691"/>
    </source>
</evidence>
<evidence type="ECO:0000256" key="1">
    <source>
        <dbReference type="ARBA" id="ARBA00011900"/>
    </source>
</evidence>
<keyword evidence="3 7" id="KW-0808">Transferase</keyword>
<evidence type="ECO:0000259" key="6">
    <source>
        <dbReference type="Pfam" id="PF07669"/>
    </source>
</evidence>
<dbReference type="OrthoDB" id="9806213at2"/>
<dbReference type="PANTHER" id="PTHR33841">
    <property type="entry name" value="DNA METHYLTRANSFERASE YEEA-RELATED"/>
    <property type="match status" value="1"/>
</dbReference>
<feature type="domain" description="Type II methyltransferase M.TaqI-like" evidence="6">
    <location>
        <begin position="230"/>
        <end position="364"/>
    </location>
</feature>
<dbReference type="PANTHER" id="PTHR33841:SF1">
    <property type="entry name" value="DNA METHYLTRANSFERASE A"/>
    <property type="match status" value="1"/>
</dbReference>
<keyword evidence="8" id="KW-1185">Reference proteome</keyword>
<dbReference type="EC" id="2.1.1.72" evidence="1"/>
<dbReference type="InterPro" id="IPR011639">
    <property type="entry name" value="MethylTrfase_TaqI-like_dom"/>
</dbReference>
<gene>
    <name evidence="7" type="ORF">FRD01_13205</name>
</gene>
<dbReference type="CDD" id="cd02440">
    <property type="entry name" value="AdoMet_MTases"/>
    <property type="match status" value="1"/>
</dbReference>
<dbReference type="GO" id="GO:0032259">
    <property type="term" value="P:methylation"/>
    <property type="evidence" value="ECO:0007669"/>
    <property type="project" value="UniProtKB-KW"/>
</dbReference>
<keyword evidence="2 7" id="KW-0489">Methyltransferase</keyword>
<accession>A0A5B8XSC7</accession>
<keyword evidence="4" id="KW-0949">S-adenosyl-L-methionine</keyword>
<evidence type="ECO:0000313" key="8">
    <source>
        <dbReference type="Proteomes" id="UP000321595"/>
    </source>
</evidence>
<evidence type="ECO:0000256" key="3">
    <source>
        <dbReference type="ARBA" id="ARBA00022679"/>
    </source>
</evidence>
<reference evidence="7 8" key="1">
    <citation type="submission" date="2019-08" db="EMBL/GenBank/DDBJ databases">
        <authorList>
            <person name="Liang Q."/>
        </authorList>
    </citation>
    <scope>NUCLEOTIDE SEQUENCE [LARGE SCALE GENOMIC DNA]</scope>
    <source>
        <strain evidence="7 8">V1718</strain>
    </source>
</reference>
<proteinExistence type="predicted"/>
<dbReference type="InterPro" id="IPR029063">
    <property type="entry name" value="SAM-dependent_MTases_sf"/>
</dbReference>
<dbReference type="KEGG" id="bbae:FRD01_13205"/>
<dbReference type="Gene3D" id="3.40.50.150">
    <property type="entry name" value="Vaccinia Virus protein VP39"/>
    <property type="match status" value="1"/>
</dbReference>
<evidence type="ECO:0000256" key="2">
    <source>
        <dbReference type="ARBA" id="ARBA00022603"/>
    </source>
</evidence>
<sequence>MPRSIRSTHEVAISSRSGWPFGYTRIMVTRRSNALKITLASCAIFWSSRLSNCCSSITPPTDSSALRRTSFISRPFCSRAHNIVDLMKNARKNLSRLSASEERRFVTEIRRSVRKGANFSDLVEEFEGQWAHDPHWKGWLLQELRRGARAESFEAHHHHEAKHKDTVVASQIFTPAWVADALATHCLEHVDAVRATCLDPCCGAGQMLFAWVRAKVSSGASVEDAVLSVRGVDLDPEAVALCREALAGMIRAEDKVVSAQIQAALHENIKVADGLEGAPKCDVVLMNPPYMGLRSMDEGMRARVKEHGEFGVDLYSAFIDHAQRQATAVVGVLAPQTIWFTQRFERARRSLLNDWHLDQFLHLGSGLFPGLNGEKSSAAAFVLSRTSSGTTEFYDLRSGKGEDKEARYESCQSARRSVEAFDEIPGAPLAHWLKDEEIALFSKYPALEEFFEVPGSQNKTGDNARFVRPVTEVFDELVPVWGLDGGNPEGRYRYYSKGGPYCPWWGNWDWAVDFSDEAKAFYRTNRTSNLMDESYLERNGLCYTDFGGRRFSARFMPKGVVFDMAGPAIFSRKDDDDELFALLVYLNSDLANRLLVAMNPSLHFQVRDVRALPVPPLTAEMARRGRSKVLSLSGAAQTYP</sequence>
<comment type="catalytic activity">
    <reaction evidence="5">
        <text>a 2'-deoxyadenosine in DNA + S-adenosyl-L-methionine = an N(6)-methyl-2'-deoxyadenosine in DNA + S-adenosyl-L-homocysteine + H(+)</text>
        <dbReference type="Rhea" id="RHEA:15197"/>
        <dbReference type="Rhea" id="RHEA-COMP:12418"/>
        <dbReference type="Rhea" id="RHEA-COMP:12419"/>
        <dbReference type="ChEBI" id="CHEBI:15378"/>
        <dbReference type="ChEBI" id="CHEBI:57856"/>
        <dbReference type="ChEBI" id="CHEBI:59789"/>
        <dbReference type="ChEBI" id="CHEBI:90615"/>
        <dbReference type="ChEBI" id="CHEBI:90616"/>
        <dbReference type="EC" id="2.1.1.72"/>
    </reaction>
</comment>
<dbReference type="PRINTS" id="PR00507">
    <property type="entry name" value="N12N6MTFRASE"/>
</dbReference>
<dbReference type="Proteomes" id="UP000321595">
    <property type="component" value="Chromosome"/>
</dbReference>
<dbReference type="GO" id="GO:0009007">
    <property type="term" value="F:site-specific DNA-methyltransferase (adenine-specific) activity"/>
    <property type="evidence" value="ECO:0007669"/>
    <property type="project" value="UniProtKB-EC"/>
</dbReference>
<evidence type="ECO:0000313" key="7">
    <source>
        <dbReference type="EMBL" id="QED28171.1"/>
    </source>
</evidence>
<dbReference type="GO" id="GO:0006304">
    <property type="term" value="P:DNA modification"/>
    <property type="evidence" value="ECO:0007669"/>
    <property type="project" value="InterPro"/>
</dbReference>
<dbReference type="AlphaFoldDB" id="A0A5B8XSC7"/>
<dbReference type="EMBL" id="CP042467">
    <property type="protein sequence ID" value="QED28171.1"/>
    <property type="molecule type" value="Genomic_DNA"/>
</dbReference>
<evidence type="ECO:0000256" key="5">
    <source>
        <dbReference type="ARBA" id="ARBA00047942"/>
    </source>
</evidence>
<dbReference type="InterPro" id="IPR050953">
    <property type="entry name" value="N4_N6_ade-DNA_methylase"/>
</dbReference>
<dbReference type="SUPFAM" id="SSF53335">
    <property type="entry name" value="S-adenosyl-L-methionine-dependent methyltransferases"/>
    <property type="match status" value="1"/>
</dbReference>
<dbReference type="Pfam" id="PF07669">
    <property type="entry name" value="Eco57I"/>
    <property type="match status" value="1"/>
</dbReference>
<protein>
    <recommendedName>
        <fullName evidence="1">site-specific DNA-methyltransferase (adenine-specific)</fullName>
        <ecNumber evidence="1">2.1.1.72</ecNumber>
    </recommendedName>
</protein>